<dbReference type="InterPro" id="IPR029021">
    <property type="entry name" value="Prot-tyrosine_phosphatase-like"/>
</dbReference>
<evidence type="ECO:0008006" key="3">
    <source>
        <dbReference type="Google" id="ProtNLM"/>
    </source>
</evidence>
<accession>A0AAV7A9V9</accession>
<dbReference type="AlphaFoldDB" id="A0AAV7A9V9"/>
<reference evidence="1" key="1">
    <citation type="thesis" date="2020" institute="ProQuest LLC" country="789 East Eisenhower Parkway, Ann Arbor, MI, USA">
        <title>Comparative Genomics and Chromosome Evolution.</title>
        <authorList>
            <person name="Mudd A.B."/>
        </authorList>
    </citation>
    <scope>NUCLEOTIDE SEQUENCE</scope>
    <source>
        <strain evidence="1">237g6f4</strain>
        <tissue evidence="1">Blood</tissue>
    </source>
</reference>
<organism evidence="1 2">
    <name type="scientific">Engystomops pustulosus</name>
    <name type="common">Tungara frog</name>
    <name type="synonym">Physalaemus pustulosus</name>
    <dbReference type="NCBI Taxonomy" id="76066"/>
    <lineage>
        <taxon>Eukaryota</taxon>
        <taxon>Metazoa</taxon>
        <taxon>Chordata</taxon>
        <taxon>Craniata</taxon>
        <taxon>Vertebrata</taxon>
        <taxon>Euteleostomi</taxon>
        <taxon>Amphibia</taxon>
        <taxon>Batrachia</taxon>
        <taxon>Anura</taxon>
        <taxon>Neobatrachia</taxon>
        <taxon>Hyloidea</taxon>
        <taxon>Leptodactylidae</taxon>
        <taxon>Leiuperinae</taxon>
        <taxon>Engystomops</taxon>
    </lineage>
</organism>
<dbReference type="Gene3D" id="3.90.190.10">
    <property type="entry name" value="Protein tyrosine phosphatase superfamily"/>
    <property type="match status" value="1"/>
</dbReference>
<dbReference type="EMBL" id="WNYA01000009">
    <property type="protein sequence ID" value="KAG8556250.1"/>
    <property type="molecule type" value="Genomic_DNA"/>
</dbReference>
<evidence type="ECO:0000313" key="1">
    <source>
        <dbReference type="EMBL" id="KAG8556250.1"/>
    </source>
</evidence>
<proteinExistence type="predicted"/>
<sequence length="214" mass="23396">MSGGFGCPLCGCFIMCCACNRCSPPHGAVQGSLVPGCRYDPVFSAPKVSLVHKAPPLSPVVAGKARCSTREERGLAWLRLAWLRGVKGCSSDVHQHKIPSAYVIWKQRMGGACMKGMIIFLHVNYFNKMISVLSGLYVGSVCDAMDIQSLQVAGITHILTIDNSELKDLHHSFQKKFIQLLDDSSADLLSCLPECLQFLKDALEKQGSCVLVHW</sequence>
<dbReference type="GO" id="GO:0005737">
    <property type="term" value="C:cytoplasm"/>
    <property type="evidence" value="ECO:0007669"/>
    <property type="project" value="TreeGrafter"/>
</dbReference>
<keyword evidence="2" id="KW-1185">Reference proteome</keyword>
<name>A0AAV7A9V9_ENGPU</name>
<dbReference type="Proteomes" id="UP000824782">
    <property type="component" value="Unassembled WGS sequence"/>
</dbReference>
<comment type="caution">
    <text evidence="1">The sequence shown here is derived from an EMBL/GenBank/DDBJ whole genome shotgun (WGS) entry which is preliminary data.</text>
</comment>
<dbReference type="SUPFAM" id="SSF52799">
    <property type="entry name" value="(Phosphotyrosine protein) phosphatases II"/>
    <property type="match status" value="1"/>
</dbReference>
<evidence type="ECO:0000313" key="2">
    <source>
        <dbReference type="Proteomes" id="UP000824782"/>
    </source>
</evidence>
<gene>
    <name evidence="1" type="ORF">GDO81_017989</name>
</gene>
<dbReference type="PANTHER" id="PTHR46377">
    <property type="entry name" value="DUAL SPECIFICITY PROTEIN PHOSPHATASE 19"/>
    <property type="match status" value="1"/>
</dbReference>
<dbReference type="PANTHER" id="PTHR46377:SF1">
    <property type="entry name" value="DUAL SPECIFICITY PROTEIN PHOSPHATASE 19"/>
    <property type="match status" value="1"/>
</dbReference>
<dbReference type="GO" id="GO:0008579">
    <property type="term" value="F:JUN kinase phosphatase activity"/>
    <property type="evidence" value="ECO:0007669"/>
    <property type="project" value="TreeGrafter"/>
</dbReference>
<protein>
    <recommendedName>
        <fullName evidence="3">Protein-tyrosine-phosphatase</fullName>
    </recommendedName>
</protein>